<reference evidence="4 5" key="1">
    <citation type="submission" date="2015-10" db="EMBL/GenBank/DDBJ databases">
        <title>Erysipelothrix larvae sp. LV19 isolated from the larval gut of the rhinoceros beetle, Trypoxylus dichotomus.</title>
        <authorList>
            <person name="Lim S."/>
            <person name="Kim B.-C."/>
        </authorList>
    </citation>
    <scope>NUCLEOTIDE SEQUENCE [LARGE SCALE GENOMIC DNA]</scope>
    <source>
        <strain evidence="4 5">LV19</strain>
    </source>
</reference>
<dbReference type="Pfam" id="PF13727">
    <property type="entry name" value="CoA_binding_3"/>
    <property type="match status" value="1"/>
</dbReference>
<dbReference type="InterPro" id="IPR051203">
    <property type="entry name" value="Polysaccharide_Synthase-Rel"/>
</dbReference>
<feature type="transmembrane region" description="Helical" evidence="2">
    <location>
        <begin position="71"/>
        <end position="93"/>
    </location>
</feature>
<feature type="transmembrane region" description="Helical" evidence="2">
    <location>
        <begin position="105"/>
        <end position="124"/>
    </location>
</feature>
<keyword evidence="2" id="KW-0472">Membrane</keyword>
<dbReference type="OrthoDB" id="9803111at2"/>
<evidence type="ECO:0000256" key="2">
    <source>
        <dbReference type="SAM" id="Phobius"/>
    </source>
</evidence>
<feature type="transmembrane region" description="Helical" evidence="2">
    <location>
        <begin position="48"/>
        <end position="64"/>
    </location>
</feature>
<keyword evidence="2" id="KW-0812">Transmembrane</keyword>
<keyword evidence="5" id="KW-1185">Reference proteome</keyword>
<dbReference type="STRING" id="1514105.AOC36_01285"/>
<keyword evidence="2" id="KW-1133">Transmembrane helix</keyword>
<feature type="domain" description="Polysaccharide biosynthesis protein CapD-like" evidence="3">
    <location>
        <begin position="285"/>
        <end position="575"/>
    </location>
</feature>
<evidence type="ECO:0000256" key="1">
    <source>
        <dbReference type="ARBA" id="ARBA00007430"/>
    </source>
</evidence>
<dbReference type="PANTHER" id="PTHR43318">
    <property type="entry name" value="UDP-N-ACETYLGLUCOSAMINE 4,6-DEHYDRATASE"/>
    <property type="match status" value="1"/>
</dbReference>
<dbReference type="Proteomes" id="UP000063781">
    <property type="component" value="Chromosome"/>
</dbReference>
<dbReference type="PANTHER" id="PTHR43318:SF1">
    <property type="entry name" value="POLYSACCHARIDE BIOSYNTHESIS PROTEIN EPSC-RELATED"/>
    <property type="match status" value="1"/>
</dbReference>
<dbReference type="AlphaFoldDB" id="A0A109UGG2"/>
<dbReference type="SUPFAM" id="SSF51735">
    <property type="entry name" value="NAD(P)-binding Rossmann-fold domains"/>
    <property type="match status" value="2"/>
</dbReference>
<dbReference type="InterPro" id="IPR003869">
    <property type="entry name" value="Polysac_CapD-like"/>
</dbReference>
<sequence>MKYKIITTIILGIDLLTVWFGYILSYWIHTDSSVTFSIALDDMLRVTPYLLLIYFVAFAMLRLYHTLLRDVSVNVGVNIVIATIIATASTILLREYTAIIRSLPMNTILISFFVITLIMELNHFHYRILSIYKRKIIVRSFQERIVIYGAGNAGRLALKELQTNDKYQYRIIGFIDDDPQLKGLTIKGVPVLGDGSMLGDIVKRHRVDHVIIAIQRTNPKQRKQVINKVLDTGVVNVSLMSSLSLDKPHAQASPIRKIEIHDLLNRDVVHLDTDHIKECLFEQSILVTGAGGSIGSELVRQIVKYNPKSIVLYDINESGLYHIEQELLFDQRQGNIQEGIEIVAIVGSINDKEKLRKIFARHGCNQVFHAAAYKHVPLMERTPREAINNNIFGTKMLIDVSIEFNVKTFVNISTDKAVNPTNVMGATKRFVEMMIHSETCMKSKTRFVAVRFGNVLGSNGSVIPLFQKQIEQGGPVTVTDPNIVRYFMTIPEAVNLVLEASTLAKGGEIFVLDMGKPVKIKDLAEKMIQLSGYELNKDIQIKFVGLRPGEKLYEELLMDEEGLRRTANDLIFIAQPQVWEDEVIEKYLQILKNATMYCEPREIKHALQSVVRTYVFEER</sequence>
<gene>
    <name evidence="4" type="ORF">AOC36_01285</name>
</gene>
<dbReference type="Gene3D" id="3.40.50.720">
    <property type="entry name" value="NAD(P)-binding Rossmann-like Domain"/>
    <property type="match status" value="2"/>
</dbReference>
<feature type="transmembrane region" description="Helical" evidence="2">
    <location>
        <begin position="7"/>
        <end position="28"/>
    </location>
</feature>
<protein>
    <recommendedName>
        <fullName evidence="3">Polysaccharide biosynthesis protein CapD-like domain-containing protein</fullName>
    </recommendedName>
</protein>
<dbReference type="InterPro" id="IPR036291">
    <property type="entry name" value="NAD(P)-bd_dom_sf"/>
</dbReference>
<comment type="similarity">
    <text evidence="1">Belongs to the polysaccharide synthase family.</text>
</comment>
<proteinExistence type="inferred from homology"/>
<evidence type="ECO:0000313" key="5">
    <source>
        <dbReference type="Proteomes" id="UP000063781"/>
    </source>
</evidence>
<dbReference type="RefSeq" id="WP_067630298.1">
    <property type="nucleotide sequence ID" value="NZ_CP013213.1"/>
</dbReference>
<organism evidence="4 5">
    <name type="scientific">Erysipelothrix larvae</name>
    <dbReference type="NCBI Taxonomy" id="1514105"/>
    <lineage>
        <taxon>Bacteria</taxon>
        <taxon>Bacillati</taxon>
        <taxon>Bacillota</taxon>
        <taxon>Erysipelotrichia</taxon>
        <taxon>Erysipelotrichales</taxon>
        <taxon>Erysipelotrichaceae</taxon>
        <taxon>Erysipelothrix</taxon>
    </lineage>
</organism>
<dbReference type="Pfam" id="PF02719">
    <property type="entry name" value="Polysacc_synt_2"/>
    <property type="match status" value="1"/>
</dbReference>
<evidence type="ECO:0000313" key="4">
    <source>
        <dbReference type="EMBL" id="AMC92672.1"/>
    </source>
</evidence>
<dbReference type="CDD" id="cd05237">
    <property type="entry name" value="UDP_invert_4-6DH_SDR_e"/>
    <property type="match status" value="1"/>
</dbReference>
<dbReference type="EMBL" id="CP013213">
    <property type="protein sequence ID" value="AMC92672.1"/>
    <property type="molecule type" value="Genomic_DNA"/>
</dbReference>
<dbReference type="KEGG" id="erl:AOC36_01285"/>
<evidence type="ECO:0000259" key="3">
    <source>
        <dbReference type="Pfam" id="PF02719"/>
    </source>
</evidence>
<accession>A0A109UGG2</accession>
<name>A0A109UGG2_9FIRM</name>